<evidence type="ECO:0000256" key="1">
    <source>
        <dbReference type="SAM" id="Phobius"/>
    </source>
</evidence>
<sequence length="140" mass="14257">MSVFFAFLSGLLFGTGLLLSGMANPAKVQGFLDLAGLWDPSLAFVMAGAIAVGSIAFALAKRRERSLLGLPMQIPPHGAVTLRLVAGSAAFGVGWGLVGFCPGPAVVSLGLGGAKAFGFVAAMLVGMAAFEWSERASAKR</sequence>
<dbReference type="RefSeq" id="WP_066491251.1">
    <property type="nucleotide sequence ID" value="NZ_CP013388.1"/>
</dbReference>
<reference evidence="2 3" key="1">
    <citation type="submission" date="2015-12" db="EMBL/GenBank/DDBJ databases">
        <title>Diversity of Burkholderia near neighbor genomes.</title>
        <authorList>
            <person name="Sahl J."/>
            <person name="Wagner D."/>
            <person name="Keim P."/>
        </authorList>
    </citation>
    <scope>NUCLEOTIDE SEQUENCE [LARGE SCALE GENOMIC DNA]</scope>
    <source>
        <strain evidence="2 3">BDU8</strain>
    </source>
</reference>
<keyword evidence="1" id="KW-1133">Transmembrane helix</keyword>
<dbReference type="EMBL" id="CP013388">
    <property type="protein sequence ID" value="AOJ07404.1"/>
    <property type="molecule type" value="Genomic_DNA"/>
</dbReference>
<evidence type="ECO:0008006" key="4">
    <source>
        <dbReference type="Google" id="ProtNLM"/>
    </source>
</evidence>
<feature type="transmembrane region" description="Helical" evidence="1">
    <location>
        <begin position="80"/>
        <end position="100"/>
    </location>
</feature>
<accession>A0A1B4FUT2</accession>
<keyword evidence="1" id="KW-0812">Transmembrane</keyword>
<proteinExistence type="predicted"/>
<dbReference type="InterPro" id="IPR046513">
    <property type="entry name" value="DUF6691"/>
</dbReference>
<dbReference type="AlphaFoldDB" id="A0A1B4FUT2"/>
<evidence type="ECO:0000313" key="2">
    <source>
        <dbReference type="EMBL" id="AOJ07404.1"/>
    </source>
</evidence>
<name>A0A1B4FUT2_9BURK</name>
<feature type="transmembrane region" description="Helical" evidence="1">
    <location>
        <begin position="106"/>
        <end position="130"/>
    </location>
</feature>
<protein>
    <recommendedName>
        <fullName evidence="4">YeeE/YedE family protein</fullName>
    </recommendedName>
</protein>
<keyword evidence="1" id="KW-0472">Membrane</keyword>
<organism evidence="2 3">
    <name type="scientific">Burkholderia mayonis</name>
    <dbReference type="NCBI Taxonomy" id="1385591"/>
    <lineage>
        <taxon>Bacteria</taxon>
        <taxon>Pseudomonadati</taxon>
        <taxon>Pseudomonadota</taxon>
        <taxon>Betaproteobacteria</taxon>
        <taxon>Burkholderiales</taxon>
        <taxon>Burkholderiaceae</taxon>
        <taxon>Burkholderia</taxon>
        <taxon>pseudomallei group</taxon>
    </lineage>
</organism>
<gene>
    <name evidence="2" type="ORF">WS71_08870</name>
</gene>
<dbReference type="Proteomes" id="UP000067711">
    <property type="component" value="Chromosome 2"/>
</dbReference>
<feature type="transmembrane region" description="Helical" evidence="1">
    <location>
        <begin position="41"/>
        <end position="60"/>
    </location>
</feature>
<evidence type="ECO:0000313" key="3">
    <source>
        <dbReference type="Proteomes" id="UP000067711"/>
    </source>
</evidence>
<dbReference type="Pfam" id="PF20398">
    <property type="entry name" value="DUF6691"/>
    <property type="match status" value="1"/>
</dbReference>